<organism evidence="2 3">
    <name type="scientific">Nocardioides currus</name>
    <dbReference type="NCBI Taxonomy" id="2133958"/>
    <lineage>
        <taxon>Bacteria</taxon>
        <taxon>Bacillati</taxon>
        <taxon>Actinomycetota</taxon>
        <taxon>Actinomycetes</taxon>
        <taxon>Propionibacteriales</taxon>
        <taxon>Nocardioidaceae</taxon>
        <taxon>Nocardioides</taxon>
    </lineage>
</organism>
<keyword evidence="1" id="KW-1133">Transmembrane helix</keyword>
<keyword evidence="3" id="KW-1185">Reference proteome</keyword>
<feature type="transmembrane region" description="Helical" evidence="1">
    <location>
        <begin position="12"/>
        <end position="35"/>
    </location>
</feature>
<dbReference type="Proteomes" id="UP000244867">
    <property type="component" value="Unassembled WGS sequence"/>
</dbReference>
<reference evidence="2 3" key="1">
    <citation type="submission" date="2018-03" db="EMBL/GenBank/DDBJ databases">
        <authorList>
            <person name="Keele B.F."/>
        </authorList>
    </citation>
    <scope>NUCLEOTIDE SEQUENCE [LARGE SCALE GENOMIC DNA]</scope>
    <source>
        <strain evidence="2 3">IB-3</strain>
    </source>
</reference>
<dbReference type="EMBL" id="PYXZ01000004">
    <property type="protein sequence ID" value="PUA80965.1"/>
    <property type="molecule type" value="Genomic_DNA"/>
</dbReference>
<evidence type="ECO:0000313" key="3">
    <source>
        <dbReference type="Proteomes" id="UP000244867"/>
    </source>
</evidence>
<keyword evidence="1" id="KW-0472">Membrane</keyword>
<keyword evidence="1" id="KW-0812">Transmembrane</keyword>
<dbReference type="RefSeq" id="WP_108344533.1">
    <property type="nucleotide sequence ID" value="NZ_PYXZ01000004.1"/>
</dbReference>
<evidence type="ECO:0000313" key="2">
    <source>
        <dbReference type="EMBL" id="PUA80965.1"/>
    </source>
</evidence>
<gene>
    <name evidence="2" type="ORF">C7S10_11250</name>
</gene>
<protein>
    <submittedName>
        <fullName evidence="2">Uncharacterized protein</fullName>
    </submittedName>
</protein>
<comment type="caution">
    <text evidence="2">The sequence shown here is derived from an EMBL/GenBank/DDBJ whole genome shotgun (WGS) entry which is preliminary data.</text>
</comment>
<sequence length="59" mass="6333">MSFELINLNVFVFAVVAVAAVALLLTIGAGAEFLASNRKVRVARQETIPAYYGHLLGAR</sequence>
<accession>A0A2R7YX53</accession>
<proteinExistence type="predicted"/>
<evidence type="ECO:0000256" key="1">
    <source>
        <dbReference type="SAM" id="Phobius"/>
    </source>
</evidence>
<name>A0A2R7YX53_9ACTN</name>
<dbReference type="AlphaFoldDB" id="A0A2R7YX53"/>